<dbReference type="EnsemblPlants" id="evm.model.ctgX120.3">
    <property type="protein sequence ID" value="cds.evm.model.ctgX120.3"/>
    <property type="gene ID" value="evm.TU.ctgX120.3"/>
</dbReference>
<keyword evidence="3" id="KW-1185">Reference proteome</keyword>
<dbReference type="AlphaFoldDB" id="A0A803QRK2"/>
<feature type="region of interest" description="Disordered" evidence="1">
    <location>
        <begin position="1"/>
        <end position="26"/>
    </location>
</feature>
<organism evidence="2 3">
    <name type="scientific">Cannabis sativa</name>
    <name type="common">Hemp</name>
    <name type="synonym">Marijuana</name>
    <dbReference type="NCBI Taxonomy" id="3483"/>
    <lineage>
        <taxon>Eukaryota</taxon>
        <taxon>Viridiplantae</taxon>
        <taxon>Streptophyta</taxon>
        <taxon>Embryophyta</taxon>
        <taxon>Tracheophyta</taxon>
        <taxon>Spermatophyta</taxon>
        <taxon>Magnoliopsida</taxon>
        <taxon>eudicotyledons</taxon>
        <taxon>Gunneridae</taxon>
        <taxon>Pentapetalae</taxon>
        <taxon>rosids</taxon>
        <taxon>fabids</taxon>
        <taxon>Rosales</taxon>
        <taxon>Cannabaceae</taxon>
        <taxon>Cannabis</taxon>
    </lineage>
</organism>
<dbReference type="Gramene" id="evm.model.ctgX120.3">
    <property type="protein sequence ID" value="cds.evm.model.ctgX120.3"/>
    <property type="gene ID" value="evm.TU.ctgX120.3"/>
</dbReference>
<name>A0A803QRK2_CANSA</name>
<sequence length="73" mass="7723">MSGRNHTWQTKSLDEPSGKMSVHKGGFHVPSGTSGGFCPLCVSGGWEDFLVLGDRCVSKQGPDPPLGLGPFHI</sequence>
<reference evidence="2" key="1">
    <citation type="submission" date="2021-03" db="UniProtKB">
        <authorList>
            <consortium name="EnsemblPlants"/>
        </authorList>
    </citation>
    <scope>IDENTIFICATION</scope>
</reference>
<evidence type="ECO:0000256" key="1">
    <source>
        <dbReference type="SAM" id="MobiDB-lite"/>
    </source>
</evidence>
<protein>
    <submittedName>
        <fullName evidence="2">Uncharacterized protein</fullName>
    </submittedName>
</protein>
<evidence type="ECO:0000313" key="2">
    <source>
        <dbReference type="EnsemblPlants" id="cds.evm.model.ctgX120.3"/>
    </source>
</evidence>
<proteinExistence type="predicted"/>
<accession>A0A803QRK2</accession>
<dbReference type="Proteomes" id="UP000596661">
    <property type="component" value="Unassembled WGS sequence"/>
</dbReference>
<feature type="compositionally biased region" description="Polar residues" evidence="1">
    <location>
        <begin position="1"/>
        <end position="11"/>
    </location>
</feature>
<evidence type="ECO:0000313" key="3">
    <source>
        <dbReference type="Proteomes" id="UP000596661"/>
    </source>
</evidence>